<reference evidence="2" key="1">
    <citation type="submission" date="2018-11" db="EMBL/GenBank/DDBJ databases">
        <title>Proposal to divide the Flavobacteriaceae and reorganize its genera based on Amino Acid Identity values calculated from whole genome sequences.</title>
        <authorList>
            <person name="Nicholson A.C."/>
            <person name="Gulvik C.A."/>
            <person name="Whitney A.M."/>
            <person name="Humrighouse B.W."/>
            <person name="Bell M."/>
            <person name="Holmes B."/>
            <person name="Steigerwalt A.G."/>
            <person name="Villarma A."/>
            <person name="Sheth M."/>
            <person name="Batra D."/>
            <person name="Pryor J."/>
            <person name="Bernardet J.-F."/>
            <person name="Hugo C."/>
            <person name="Kampfer P."/>
            <person name="Newman J."/>
            <person name="McQuiston J.R."/>
        </authorList>
    </citation>
    <scope>NUCLEOTIDE SEQUENCE [LARGE SCALE GENOMIC DNA]</scope>
    <source>
        <strain evidence="2">G0229</strain>
    </source>
</reference>
<organism evidence="1 2">
    <name type="scientific">Chryseobacterium bernardetii</name>
    <dbReference type="NCBI Taxonomy" id="1241978"/>
    <lineage>
        <taxon>Bacteria</taxon>
        <taxon>Pseudomonadati</taxon>
        <taxon>Bacteroidota</taxon>
        <taxon>Flavobacteriia</taxon>
        <taxon>Flavobacteriales</taxon>
        <taxon>Weeksellaceae</taxon>
        <taxon>Chryseobacterium group</taxon>
        <taxon>Chryseobacterium</taxon>
    </lineage>
</organism>
<keyword evidence="2" id="KW-1185">Reference proteome</keyword>
<accession>A0A3G6T1J3</accession>
<proteinExistence type="predicted"/>
<protein>
    <submittedName>
        <fullName evidence="1">Uncharacterized protein</fullName>
    </submittedName>
</protein>
<dbReference type="EMBL" id="CP033932">
    <property type="protein sequence ID" value="AZB23222.1"/>
    <property type="molecule type" value="Genomic_DNA"/>
</dbReference>
<evidence type="ECO:0000313" key="2">
    <source>
        <dbReference type="Proteomes" id="UP000271193"/>
    </source>
</evidence>
<sequence>MIDFVIKKGDFKKYRKRYLDLFHEDREFEDNIFKEQFKNYLAFDFDFIYEEIFFNSFKSFLKEIKEQNIIFYTINPSPDEYFFNHFNKYSIFDMKVESTYTELYNIMYKDPGEDTGNYLGVVSDDIAWFSESADWTIAGSRELEIAIVGFSSLEMKEKFILCFTDTEILCTIKEYVEILNNMLNFNEKQWVYYDKIINNYYTLPHKSFRG</sequence>
<dbReference type="KEGG" id="cben:EG339_00625"/>
<gene>
    <name evidence="1" type="ORF">EG339_00625</name>
</gene>
<dbReference type="AlphaFoldDB" id="A0A3G6T1J3"/>
<evidence type="ECO:0000313" key="1">
    <source>
        <dbReference type="EMBL" id="AZB23222.1"/>
    </source>
</evidence>
<dbReference type="RefSeq" id="WP_123868408.1">
    <property type="nucleotide sequence ID" value="NZ_CP033932.1"/>
</dbReference>
<name>A0A3G6T1J3_9FLAO</name>
<dbReference type="Proteomes" id="UP000271193">
    <property type="component" value="Chromosome"/>
</dbReference>
<dbReference type="GeneID" id="99063306"/>